<evidence type="ECO:0000313" key="2">
    <source>
        <dbReference type="EMBL" id="PSL27447.1"/>
    </source>
</evidence>
<feature type="domain" description="Peptidase C14 caspase" evidence="1">
    <location>
        <begin position="35"/>
        <end position="222"/>
    </location>
</feature>
<name>A0A2P8G0F0_9BACT</name>
<gene>
    <name evidence="2" type="ORF">CLV60_108305</name>
</gene>
<evidence type="ECO:0000259" key="1">
    <source>
        <dbReference type="Pfam" id="PF00656"/>
    </source>
</evidence>
<keyword evidence="3" id="KW-1185">Reference proteome</keyword>
<accession>A0A2P8G0F0</accession>
<dbReference type="Pfam" id="PF00656">
    <property type="entry name" value="Peptidase_C14"/>
    <property type="match status" value="1"/>
</dbReference>
<dbReference type="GO" id="GO:0004197">
    <property type="term" value="F:cysteine-type endopeptidase activity"/>
    <property type="evidence" value="ECO:0007669"/>
    <property type="project" value="InterPro"/>
</dbReference>
<reference evidence="2 3" key="1">
    <citation type="submission" date="2018-03" db="EMBL/GenBank/DDBJ databases">
        <title>Genomic Encyclopedia of Archaeal and Bacterial Type Strains, Phase II (KMG-II): from individual species to whole genera.</title>
        <authorList>
            <person name="Goeker M."/>
        </authorList>
    </citation>
    <scope>NUCLEOTIDE SEQUENCE [LARGE SCALE GENOMIC DNA]</scope>
    <source>
        <strain evidence="2 3">DSM 29057</strain>
    </source>
</reference>
<dbReference type="GO" id="GO:0006508">
    <property type="term" value="P:proteolysis"/>
    <property type="evidence" value="ECO:0007669"/>
    <property type="project" value="InterPro"/>
</dbReference>
<protein>
    <submittedName>
        <fullName evidence="2">Caspase domain-containing protein</fullName>
    </submittedName>
</protein>
<dbReference type="EMBL" id="PYAS01000008">
    <property type="protein sequence ID" value="PSL27447.1"/>
    <property type="molecule type" value="Genomic_DNA"/>
</dbReference>
<dbReference type="AlphaFoldDB" id="A0A2P8G0F0"/>
<comment type="caution">
    <text evidence="2">The sequence shown here is derived from an EMBL/GenBank/DDBJ whole genome shotgun (WGS) entry which is preliminary data.</text>
</comment>
<dbReference type="Proteomes" id="UP000241964">
    <property type="component" value="Unassembled WGS sequence"/>
</dbReference>
<dbReference type="RefSeq" id="WP_170118813.1">
    <property type="nucleotide sequence ID" value="NZ_PYAS01000008.1"/>
</dbReference>
<dbReference type="InterPro" id="IPR011600">
    <property type="entry name" value="Pept_C14_caspase"/>
</dbReference>
<dbReference type="Gene3D" id="3.40.50.1460">
    <property type="match status" value="1"/>
</dbReference>
<evidence type="ECO:0000313" key="3">
    <source>
        <dbReference type="Proteomes" id="UP000241964"/>
    </source>
</evidence>
<dbReference type="SUPFAM" id="SSF52129">
    <property type="entry name" value="Caspase-like"/>
    <property type="match status" value="1"/>
</dbReference>
<sequence>MKATFLIVLVFAGLSVRAQKIHLFFLADPSDKLSVKDRSEMENFWKYAGPYLDYPVSTRTLNNKEDLLSQIKKTTVAVSKDIIVFYYSGKGEAASDKVWPVMKAGADEVPMREVMEILRPKKAHLTLVIADCDNQSEPAYISRLVPRPHPPTLRESAQQLFLGKLECKRMFIKIASASPGQRAMRDKNGNSLFLATFLTALKEQMTDPSPRWGLNRAENTVKASLQEKLKVLTSGAQQARLGIDCPASIDDDQAEE</sequence>
<organism evidence="2 3">
    <name type="scientific">Dyadobacter jiangsuensis</name>
    <dbReference type="NCBI Taxonomy" id="1591085"/>
    <lineage>
        <taxon>Bacteria</taxon>
        <taxon>Pseudomonadati</taxon>
        <taxon>Bacteroidota</taxon>
        <taxon>Cytophagia</taxon>
        <taxon>Cytophagales</taxon>
        <taxon>Spirosomataceae</taxon>
        <taxon>Dyadobacter</taxon>
    </lineage>
</organism>
<dbReference type="InterPro" id="IPR029030">
    <property type="entry name" value="Caspase-like_dom_sf"/>
</dbReference>
<proteinExistence type="predicted"/>